<dbReference type="PROSITE" id="PS51186">
    <property type="entry name" value="GNAT"/>
    <property type="match status" value="1"/>
</dbReference>
<name>A0A090IYV7_9BACI</name>
<evidence type="ECO:0000313" key="3">
    <source>
        <dbReference type="Proteomes" id="UP000040576"/>
    </source>
</evidence>
<dbReference type="Proteomes" id="UP000040576">
    <property type="component" value="Unassembled WGS sequence"/>
</dbReference>
<dbReference type="InterPro" id="IPR016181">
    <property type="entry name" value="Acyl_CoA_acyltransferase"/>
</dbReference>
<dbReference type="CDD" id="cd04301">
    <property type="entry name" value="NAT_SF"/>
    <property type="match status" value="1"/>
</dbReference>
<gene>
    <name evidence="2" type="ORF">BT1A1_1792</name>
</gene>
<evidence type="ECO:0000313" key="2">
    <source>
        <dbReference type="EMBL" id="CEE01618.1"/>
    </source>
</evidence>
<sequence>MTITYYHIHYYGQVVYENDLYKHVHFPEMLIYYSGNFIQFKSMPSLQEFAHAADYLLEFHKRNGQNHVQFYFPPNQKPTKEFIDYFLKEQYIYSFTELYAIRPKEFKYRLLNPEVIVTAVDENTFPYYLDLQFGFDVKFGVEFAKQKAKIHQRHFEDSSFLQLLAYYKGEPVGTVDCIIGDQTVELDNLQVMERYRNLSVGTALQKYVMDHFPDHWVILIAEGEDTPREMYQKQNYQYYGFRYEAYKVFYES</sequence>
<dbReference type="EMBL" id="CCRF01000052">
    <property type="protein sequence ID" value="CEE01618.1"/>
    <property type="molecule type" value="Genomic_DNA"/>
</dbReference>
<dbReference type="Pfam" id="PF18467">
    <property type="entry name" value="DUF5613"/>
    <property type="match status" value="1"/>
</dbReference>
<protein>
    <recommendedName>
        <fullName evidence="1">N-acetyltransferase domain-containing protein</fullName>
    </recommendedName>
</protein>
<dbReference type="RefSeq" id="WP_034770185.1">
    <property type="nucleotide sequence ID" value="NZ_CCRF01000052.1"/>
</dbReference>
<dbReference type="AlphaFoldDB" id="A0A090IYV7"/>
<keyword evidence="3" id="KW-1185">Reference proteome</keyword>
<dbReference type="InterPro" id="IPR000182">
    <property type="entry name" value="GNAT_dom"/>
</dbReference>
<evidence type="ECO:0000259" key="1">
    <source>
        <dbReference type="PROSITE" id="PS51186"/>
    </source>
</evidence>
<dbReference type="InterPro" id="IPR040549">
    <property type="entry name" value="DUF5613"/>
</dbReference>
<organism evidence="2 3">
    <name type="scientific">Caldibacillus thermoamylovorans</name>
    <dbReference type="NCBI Taxonomy" id="35841"/>
    <lineage>
        <taxon>Bacteria</taxon>
        <taxon>Bacillati</taxon>
        <taxon>Bacillota</taxon>
        <taxon>Bacilli</taxon>
        <taxon>Bacillales</taxon>
        <taxon>Bacillaceae</taxon>
        <taxon>Caldibacillus</taxon>
    </lineage>
</organism>
<proteinExistence type="predicted"/>
<accession>A0A090IYV7</accession>
<dbReference type="SUPFAM" id="SSF55729">
    <property type="entry name" value="Acyl-CoA N-acyltransferases (Nat)"/>
    <property type="match status" value="1"/>
</dbReference>
<dbReference type="Gene3D" id="3.40.630.30">
    <property type="match status" value="1"/>
</dbReference>
<feature type="domain" description="N-acetyltransferase" evidence="1">
    <location>
        <begin position="115"/>
        <end position="252"/>
    </location>
</feature>
<reference evidence="2 3" key="1">
    <citation type="submission" date="2014-07" db="EMBL/GenBank/DDBJ databases">
        <authorList>
            <person name="Wibberg Daniel"/>
        </authorList>
    </citation>
    <scope>NUCLEOTIDE SEQUENCE [LARGE SCALE GENOMIC DNA]</scope>
</reference>
<dbReference type="GO" id="GO:0016747">
    <property type="term" value="F:acyltransferase activity, transferring groups other than amino-acyl groups"/>
    <property type="evidence" value="ECO:0007669"/>
    <property type="project" value="InterPro"/>
</dbReference>
<dbReference type="Pfam" id="PF00583">
    <property type="entry name" value="Acetyltransf_1"/>
    <property type="match status" value="1"/>
</dbReference>